<dbReference type="RefSeq" id="WP_146392789.1">
    <property type="nucleotide sequence ID" value="NZ_SJPK01000011.1"/>
</dbReference>
<evidence type="ECO:0000313" key="2">
    <source>
        <dbReference type="Proteomes" id="UP000318053"/>
    </source>
</evidence>
<reference evidence="1 2" key="1">
    <citation type="submission" date="2019-02" db="EMBL/GenBank/DDBJ databases">
        <title>Deep-cultivation of Planctomycetes and their phenomic and genomic characterization uncovers novel biology.</title>
        <authorList>
            <person name="Wiegand S."/>
            <person name="Jogler M."/>
            <person name="Boedeker C."/>
            <person name="Pinto D."/>
            <person name="Vollmers J."/>
            <person name="Rivas-Marin E."/>
            <person name="Kohn T."/>
            <person name="Peeters S.H."/>
            <person name="Heuer A."/>
            <person name="Rast P."/>
            <person name="Oberbeckmann S."/>
            <person name="Bunk B."/>
            <person name="Jeske O."/>
            <person name="Meyerdierks A."/>
            <person name="Storesund J.E."/>
            <person name="Kallscheuer N."/>
            <person name="Luecker S."/>
            <person name="Lage O.M."/>
            <person name="Pohl T."/>
            <person name="Merkel B.J."/>
            <person name="Hornburger P."/>
            <person name="Mueller R.-W."/>
            <person name="Bruemmer F."/>
            <person name="Labrenz M."/>
            <person name="Spormann A.M."/>
            <person name="Op Den Camp H."/>
            <person name="Overmann J."/>
            <person name="Amann R."/>
            <person name="Jetten M.S.M."/>
            <person name="Mascher T."/>
            <person name="Medema M.H."/>
            <person name="Devos D.P."/>
            <person name="Kaster A.-K."/>
            <person name="Ovreas L."/>
            <person name="Rohde M."/>
            <person name="Galperin M.Y."/>
            <person name="Jogler C."/>
        </authorList>
    </citation>
    <scope>NUCLEOTIDE SEQUENCE [LARGE SCALE GENOMIC DNA]</scope>
    <source>
        <strain evidence="1 2">CA85</strain>
    </source>
</reference>
<proteinExistence type="predicted"/>
<sequence>MPPIPKTSMNHTFAAIPFAAIRSKRSWAILSRASCRTLCVSVLLTFLCMSVERLGPQLHAQSPAPETDSPPSVATADEATPVAAADEPSTTDDLLRQMTTTGIQLTDDVSFPLPEPTFVSIAGELAAPEAARQALDEIAGPQGTTRFTRNSVVAPLSVQIDSIENEAGKRIGHYIDVEFVVHQSIAEIRQSEVLSDFKSDSETQSSAEEAAFEFADRENADAFEITSTRSLTAAERSQFDVRLDRDQETLGYLQLPLLGKVVLRGVARARRSVWSSDDESAPVILTWLLDSRFAHPSPQPDSVANQWRAIERTEVGKRVLGPPSPYAGMGGYVTITPLPGDPAVSLVQLRFVLHEPVDWFHGRNLLRSKLPLLIQDRVRNIRRELLD</sequence>
<evidence type="ECO:0000313" key="1">
    <source>
        <dbReference type="EMBL" id="TWT59182.1"/>
    </source>
</evidence>
<dbReference type="OrthoDB" id="282392at2"/>
<accession>A0A5C5XBB1</accession>
<dbReference type="Proteomes" id="UP000318053">
    <property type="component" value="Unassembled WGS sequence"/>
</dbReference>
<dbReference type="AlphaFoldDB" id="A0A5C5XBB1"/>
<protein>
    <submittedName>
        <fullName evidence="1">Uncharacterized protein</fullName>
    </submittedName>
</protein>
<comment type="caution">
    <text evidence="1">The sequence shown here is derived from an EMBL/GenBank/DDBJ whole genome shotgun (WGS) entry which is preliminary data.</text>
</comment>
<name>A0A5C5XBB1_9BACT</name>
<gene>
    <name evidence="1" type="ORF">CA85_38780</name>
</gene>
<dbReference type="EMBL" id="SJPK01000011">
    <property type="protein sequence ID" value="TWT59182.1"/>
    <property type="molecule type" value="Genomic_DNA"/>
</dbReference>
<keyword evidence="2" id="KW-1185">Reference proteome</keyword>
<organism evidence="1 2">
    <name type="scientific">Allorhodopirellula solitaria</name>
    <dbReference type="NCBI Taxonomy" id="2527987"/>
    <lineage>
        <taxon>Bacteria</taxon>
        <taxon>Pseudomonadati</taxon>
        <taxon>Planctomycetota</taxon>
        <taxon>Planctomycetia</taxon>
        <taxon>Pirellulales</taxon>
        <taxon>Pirellulaceae</taxon>
        <taxon>Allorhodopirellula</taxon>
    </lineage>
</organism>